<gene>
    <name evidence="3" type="ORF">METZ01_LOCUS65779</name>
</gene>
<dbReference type="Gene3D" id="3.40.50.1820">
    <property type="entry name" value="alpha/beta hydrolase"/>
    <property type="match status" value="1"/>
</dbReference>
<sequence>MASDGIIPITMPKWGLSMSEGKVVDWLVKEGDSVERGSEIVEVETEKIASGVESTASGTLRRAVAESGEILPVGALLGIMTQSEFSDDEIDSFVTEFQDNFVPEEVSEEDQGIELQYVEIDGMKLSYVRQGDGEQVAVLLHGFGGDLNNWLFNQSVLAEKRTVYAFDLPGHGSSTKRIGDSSLESIAEALYQAIRTLQVDGADWVGHSMGGALVLQIANAHPDCVNSMTLIGSAGLGDEINVPYLEGFVNSQSRRELKPHVEQLFNDTSLVNRQLLEDLLKFKRIDGVKDVLNDVLSGFVSDGKQAARWTEVVEKDNSRVLVIWGAEDKILPAQHARNLPGHIETHILDSYGHMVQME</sequence>
<dbReference type="InterPro" id="IPR011053">
    <property type="entry name" value="Single_hybrid_motif"/>
</dbReference>
<keyword evidence="1" id="KW-0450">Lipoyl</keyword>
<dbReference type="AlphaFoldDB" id="A0A381T9S8"/>
<dbReference type="PRINTS" id="PR00111">
    <property type="entry name" value="ABHYDROLASE"/>
</dbReference>
<dbReference type="InterPro" id="IPR000089">
    <property type="entry name" value="Biotin_lipoyl"/>
</dbReference>
<accession>A0A381T9S8</accession>
<dbReference type="PANTHER" id="PTHR46438:SF11">
    <property type="entry name" value="LIPASE-RELATED"/>
    <property type="match status" value="1"/>
</dbReference>
<evidence type="ECO:0000256" key="1">
    <source>
        <dbReference type="ARBA" id="ARBA00022823"/>
    </source>
</evidence>
<evidence type="ECO:0000313" key="3">
    <source>
        <dbReference type="EMBL" id="SVA12925.1"/>
    </source>
</evidence>
<dbReference type="Pfam" id="PF00561">
    <property type="entry name" value="Abhydrolase_1"/>
    <property type="match status" value="1"/>
</dbReference>
<proteinExistence type="predicted"/>
<protein>
    <recommendedName>
        <fullName evidence="2">Lipoyl-binding domain-containing protein</fullName>
    </recommendedName>
</protein>
<dbReference type="PROSITE" id="PS00189">
    <property type="entry name" value="LIPOYL"/>
    <property type="match status" value="1"/>
</dbReference>
<dbReference type="CDD" id="cd06849">
    <property type="entry name" value="lipoyl_domain"/>
    <property type="match status" value="1"/>
</dbReference>
<dbReference type="SUPFAM" id="SSF53474">
    <property type="entry name" value="alpha/beta-Hydrolases"/>
    <property type="match status" value="1"/>
</dbReference>
<feature type="non-terminal residue" evidence="3">
    <location>
        <position position="358"/>
    </location>
</feature>
<reference evidence="3" key="1">
    <citation type="submission" date="2018-05" db="EMBL/GenBank/DDBJ databases">
        <authorList>
            <person name="Lanie J.A."/>
            <person name="Ng W.-L."/>
            <person name="Kazmierczak K.M."/>
            <person name="Andrzejewski T.M."/>
            <person name="Davidsen T.M."/>
            <person name="Wayne K.J."/>
            <person name="Tettelin H."/>
            <person name="Glass J.I."/>
            <person name="Rusch D."/>
            <person name="Podicherti R."/>
            <person name="Tsui H.-C.T."/>
            <person name="Winkler M.E."/>
        </authorList>
    </citation>
    <scope>NUCLEOTIDE SEQUENCE</scope>
</reference>
<dbReference type="SUPFAM" id="SSF51230">
    <property type="entry name" value="Single hybrid motif"/>
    <property type="match status" value="1"/>
</dbReference>
<dbReference type="InterPro" id="IPR000073">
    <property type="entry name" value="AB_hydrolase_1"/>
</dbReference>
<organism evidence="3">
    <name type="scientific">marine metagenome</name>
    <dbReference type="NCBI Taxonomy" id="408172"/>
    <lineage>
        <taxon>unclassified sequences</taxon>
        <taxon>metagenomes</taxon>
        <taxon>ecological metagenomes</taxon>
    </lineage>
</organism>
<evidence type="ECO:0000259" key="2">
    <source>
        <dbReference type="PROSITE" id="PS50968"/>
    </source>
</evidence>
<dbReference type="NCBIfam" id="NF011457">
    <property type="entry name" value="PRK14875.1"/>
    <property type="match status" value="1"/>
</dbReference>
<name>A0A381T9S8_9ZZZZ</name>
<dbReference type="InterPro" id="IPR029058">
    <property type="entry name" value="AB_hydrolase_fold"/>
</dbReference>
<dbReference type="Pfam" id="PF00364">
    <property type="entry name" value="Biotin_lipoyl"/>
    <property type="match status" value="1"/>
</dbReference>
<dbReference type="PROSITE" id="PS50968">
    <property type="entry name" value="BIOTINYL_LIPOYL"/>
    <property type="match status" value="1"/>
</dbReference>
<dbReference type="PANTHER" id="PTHR46438">
    <property type="entry name" value="ALPHA/BETA-HYDROLASES SUPERFAMILY PROTEIN"/>
    <property type="match status" value="1"/>
</dbReference>
<dbReference type="Gene3D" id="2.40.50.100">
    <property type="match status" value="1"/>
</dbReference>
<dbReference type="InterPro" id="IPR003016">
    <property type="entry name" value="2-oxoA_DH_lipoyl-BS"/>
</dbReference>
<dbReference type="EMBL" id="UINC01004246">
    <property type="protein sequence ID" value="SVA12925.1"/>
    <property type="molecule type" value="Genomic_DNA"/>
</dbReference>
<feature type="domain" description="Lipoyl-binding" evidence="2">
    <location>
        <begin position="6"/>
        <end position="81"/>
    </location>
</feature>